<evidence type="ECO:0000313" key="7">
    <source>
        <dbReference type="EMBL" id="SFV38519.1"/>
    </source>
</evidence>
<dbReference type="STRING" id="429728.SAMN05216456_3477"/>
<evidence type="ECO:0000256" key="2">
    <source>
        <dbReference type="ARBA" id="ARBA00022764"/>
    </source>
</evidence>
<keyword evidence="8" id="KW-1185">Reference proteome</keyword>
<dbReference type="InterPro" id="IPR006059">
    <property type="entry name" value="SBP"/>
</dbReference>
<evidence type="ECO:0000256" key="1">
    <source>
        <dbReference type="ARBA" id="ARBA00009437"/>
    </source>
</evidence>
<dbReference type="Gene3D" id="3.40.190.290">
    <property type="match status" value="1"/>
</dbReference>
<dbReference type="Pfam" id="PF13416">
    <property type="entry name" value="SBP_bac_8"/>
    <property type="match status" value="1"/>
</dbReference>
<dbReference type="GO" id="GO:0043565">
    <property type="term" value="F:sequence-specific DNA binding"/>
    <property type="evidence" value="ECO:0007669"/>
    <property type="project" value="TreeGrafter"/>
</dbReference>
<protein>
    <submittedName>
        <fullName evidence="7">ABC-type Fe3+ transport system, substrate-binding protein</fullName>
    </submittedName>
</protein>
<name>A0A1I7NV18_9HYPH</name>
<comment type="similarity">
    <text evidence="1">Belongs to the LysR transcriptional regulatory family.</text>
</comment>
<dbReference type="Gene3D" id="1.10.10.10">
    <property type="entry name" value="Winged helix-like DNA-binding domain superfamily/Winged helix DNA-binding domain"/>
    <property type="match status" value="1"/>
</dbReference>
<proteinExistence type="inferred from homology"/>
<keyword evidence="3" id="KW-0805">Transcription regulation</keyword>
<keyword evidence="2" id="KW-0574">Periplasm</keyword>
<feature type="domain" description="HTH lysR-type" evidence="6">
    <location>
        <begin position="2"/>
        <end position="59"/>
    </location>
</feature>
<gene>
    <name evidence="7" type="ORF">SAMN05216456_3477</name>
</gene>
<dbReference type="InterPro" id="IPR000847">
    <property type="entry name" value="LysR_HTH_N"/>
</dbReference>
<reference evidence="7 8" key="1">
    <citation type="submission" date="2016-10" db="EMBL/GenBank/DDBJ databases">
        <authorList>
            <person name="de Groot N.N."/>
        </authorList>
    </citation>
    <scope>NUCLEOTIDE SEQUENCE [LARGE SCALE GENOMIC DNA]</scope>
    <source>
        <strain evidence="7 8">IPL20</strain>
    </source>
</reference>
<organism evidence="7 8">
    <name type="scientific">Devosia crocina</name>
    <dbReference type="NCBI Taxonomy" id="429728"/>
    <lineage>
        <taxon>Bacteria</taxon>
        <taxon>Pseudomonadati</taxon>
        <taxon>Pseudomonadota</taxon>
        <taxon>Alphaproteobacteria</taxon>
        <taxon>Hyphomicrobiales</taxon>
        <taxon>Devosiaceae</taxon>
        <taxon>Devosia</taxon>
    </lineage>
</organism>
<evidence type="ECO:0000256" key="4">
    <source>
        <dbReference type="ARBA" id="ARBA00023125"/>
    </source>
</evidence>
<dbReference type="PANTHER" id="PTHR30537:SF31">
    <property type="entry name" value="TRANSCRIPTIONAL REGULATOR, LYSR FAMILY"/>
    <property type="match status" value="1"/>
</dbReference>
<evidence type="ECO:0000256" key="5">
    <source>
        <dbReference type="ARBA" id="ARBA00023163"/>
    </source>
</evidence>
<dbReference type="RefSeq" id="WP_092426776.1">
    <property type="nucleotide sequence ID" value="NZ_FPCK01000004.1"/>
</dbReference>
<dbReference type="Proteomes" id="UP000199074">
    <property type="component" value="Unassembled WGS sequence"/>
</dbReference>
<dbReference type="OrthoDB" id="305758at2"/>
<evidence type="ECO:0000256" key="3">
    <source>
        <dbReference type="ARBA" id="ARBA00023015"/>
    </source>
</evidence>
<dbReference type="Pfam" id="PF03466">
    <property type="entry name" value="LysR_substrate"/>
    <property type="match status" value="1"/>
</dbReference>
<accession>A0A1I7NV18</accession>
<keyword evidence="5" id="KW-0804">Transcription</keyword>
<keyword evidence="4" id="KW-0238">DNA-binding</keyword>
<sequence>MLDLNDLRLFVRIVENKGIVRASKALQLPKSTISRRLAGLEEHLKARLIVRSGDEFSLTSAGEEVYRAARDVVGAAQRAEDLLLGGREDIGGRVSIQSATLFSDVIGELVAAELAEFASLSFALELSAREPEMLLDRIDLYLLAHHWQLRDTSLIQRRICRNPQVLVAAPGFKAPSSPQALPNDRLLIFDNDPNARLWRLEHFDGSSHDLGAIPRLISTDARLLVQMAEAGAGIALVPEYAARQSLYAGSLVLTVPGWIGPAVTISLLSPSRRLMNRTLRREADRLADQVKHAVLLGDRQVPDSEHRVPTKAPGHFIPLSHSVPSQGSRITQAGLADALDTTLAESELAMTPFSKAFGIAALTAVATLPLPAIAQDETGPLVLYTNDFEGVITDRFEADTGRQIDVVQMSGGEILARIAAEASNPQWDVLIYNGSYVFQSLDQQGQLMQNVEPDNIGNLNKIGLAQLPENRSWFPIGQAASCVMLYRTDLVDTPPARYADLADARFNGQFGMADPAVAAPAYPCVAEFFHELGQEGAEALFTSFFDNGMRVFRTNGPVGQAIAAGDLSVAMITSQVAYSLKAAGETPVEIVWPEDGAPGVVRGVGIQARTARPEAAKAFVQWLLVPETQTYLANAVAADGLFEPTVTGAARRADGPPEGMIYRVAPNDFAVENEAAIKTWFADRAVQ</sequence>
<dbReference type="PANTHER" id="PTHR30537">
    <property type="entry name" value="HTH-TYPE TRANSCRIPTIONAL REGULATOR"/>
    <property type="match status" value="1"/>
</dbReference>
<dbReference type="SUPFAM" id="SSF46785">
    <property type="entry name" value="Winged helix' DNA-binding domain"/>
    <property type="match status" value="1"/>
</dbReference>
<dbReference type="EMBL" id="FPCK01000004">
    <property type="protein sequence ID" value="SFV38519.1"/>
    <property type="molecule type" value="Genomic_DNA"/>
</dbReference>
<dbReference type="GO" id="GO:0006351">
    <property type="term" value="P:DNA-templated transcription"/>
    <property type="evidence" value="ECO:0007669"/>
    <property type="project" value="TreeGrafter"/>
</dbReference>
<evidence type="ECO:0000313" key="8">
    <source>
        <dbReference type="Proteomes" id="UP000199074"/>
    </source>
</evidence>
<dbReference type="InterPro" id="IPR036388">
    <property type="entry name" value="WH-like_DNA-bd_sf"/>
</dbReference>
<dbReference type="AlphaFoldDB" id="A0A1I7NV18"/>
<dbReference type="Pfam" id="PF00126">
    <property type="entry name" value="HTH_1"/>
    <property type="match status" value="1"/>
</dbReference>
<dbReference type="SUPFAM" id="SSF53850">
    <property type="entry name" value="Periplasmic binding protein-like II"/>
    <property type="match status" value="2"/>
</dbReference>
<dbReference type="InterPro" id="IPR005119">
    <property type="entry name" value="LysR_subst-bd"/>
</dbReference>
<dbReference type="GO" id="GO:0003700">
    <property type="term" value="F:DNA-binding transcription factor activity"/>
    <property type="evidence" value="ECO:0007669"/>
    <property type="project" value="InterPro"/>
</dbReference>
<evidence type="ECO:0000259" key="6">
    <source>
        <dbReference type="PROSITE" id="PS50931"/>
    </source>
</evidence>
<dbReference type="InterPro" id="IPR058163">
    <property type="entry name" value="LysR-type_TF_proteobact-type"/>
</dbReference>
<dbReference type="InterPro" id="IPR036390">
    <property type="entry name" value="WH_DNA-bd_sf"/>
</dbReference>
<dbReference type="PROSITE" id="PS50931">
    <property type="entry name" value="HTH_LYSR"/>
    <property type="match status" value="1"/>
</dbReference>
<dbReference type="Gene3D" id="3.40.190.10">
    <property type="entry name" value="Periplasmic binding protein-like II"/>
    <property type="match status" value="2"/>
</dbReference>